<accession>A0A0C5WDV1</accession>
<evidence type="ECO:0000256" key="1">
    <source>
        <dbReference type="ARBA" id="ARBA00004651"/>
    </source>
</evidence>
<keyword evidence="3 6" id="KW-0812">Transmembrane</keyword>
<organism evidence="8 9">
    <name type="scientific">Photobacterium gaetbulicola Gung47</name>
    <dbReference type="NCBI Taxonomy" id="658445"/>
    <lineage>
        <taxon>Bacteria</taxon>
        <taxon>Pseudomonadati</taxon>
        <taxon>Pseudomonadota</taxon>
        <taxon>Gammaproteobacteria</taxon>
        <taxon>Vibrionales</taxon>
        <taxon>Vibrionaceae</taxon>
        <taxon>Photobacterium</taxon>
    </lineage>
</organism>
<keyword evidence="5 6" id="KW-0472">Membrane</keyword>
<evidence type="ECO:0000256" key="2">
    <source>
        <dbReference type="ARBA" id="ARBA00022475"/>
    </source>
</evidence>
<dbReference type="GO" id="GO:0005886">
    <property type="term" value="C:plasma membrane"/>
    <property type="evidence" value="ECO:0007669"/>
    <property type="project" value="UniProtKB-SubCell"/>
</dbReference>
<gene>
    <name evidence="8" type="ORF">H744_2c3299</name>
</gene>
<comment type="subcellular location">
    <subcellularLocation>
        <location evidence="1">Cell membrane</location>
        <topology evidence="1">Multi-pass membrane protein</topology>
    </subcellularLocation>
</comment>
<dbReference type="PATRIC" id="fig|658445.3.peg.5368"/>
<dbReference type="HOGENOM" id="CLU_053152_4_1_6"/>
<keyword evidence="2" id="KW-1003">Cell membrane</keyword>
<evidence type="ECO:0000256" key="3">
    <source>
        <dbReference type="ARBA" id="ARBA00022692"/>
    </source>
</evidence>
<feature type="domain" description="RDD" evidence="7">
    <location>
        <begin position="19"/>
        <end position="157"/>
    </location>
</feature>
<evidence type="ECO:0000313" key="8">
    <source>
        <dbReference type="EMBL" id="AJR09931.1"/>
    </source>
</evidence>
<reference evidence="8 9" key="1">
    <citation type="submission" date="2013-05" db="EMBL/GenBank/DDBJ databases">
        <title>Complete genome sequence of the lipase-producing bacterium Photobacterium gaetbulicola Gung47.</title>
        <authorList>
            <person name="Kim Y.-O."/>
        </authorList>
    </citation>
    <scope>NUCLEOTIDE SEQUENCE [LARGE SCALE GENOMIC DNA]</scope>
    <source>
        <strain evidence="8 9">Gung47</strain>
    </source>
</reference>
<dbReference type="AlphaFoldDB" id="A0A0C5WDV1"/>
<feature type="transmembrane region" description="Helical" evidence="6">
    <location>
        <begin position="34"/>
        <end position="60"/>
    </location>
</feature>
<dbReference type="KEGG" id="pgb:H744_2c3299"/>
<name>A0A0C5WDV1_9GAMM</name>
<dbReference type="Pfam" id="PF06271">
    <property type="entry name" value="RDD"/>
    <property type="match status" value="1"/>
</dbReference>
<dbReference type="Proteomes" id="UP000032303">
    <property type="component" value="Chromosome 2"/>
</dbReference>
<evidence type="ECO:0000256" key="5">
    <source>
        <dbReference type="ARBA" id="ARBA00023136"/>
    </source>
</evidence>
<evidence type="ECO:0000256" key="4">
    <source>
        <dbReference type="ARBA" id="ARBA00022989"/>
    </source>
</evidence>
<dbReference type="PANTHER" id="PTHR36115:SF10">
    <property type="entry name" value="RDD DOMAIN-CONTAINING PROTEIN"/>
    <property type="match status" value="1"/>
</dbReference>
<evidence type="ECO:0000313" key="9">
    <source>
        <dbReference type="Proteomes" id="UP000032303"/>
    </source>
</evidence>
<dbReference type="InterPro" id="IPR010432">
    <property type="entry name" value="RDD"/>
</dbReference>
<dbReference type="PANTHER" id="PTHR36115">
    <property type="entry name" value="PROLINE-RICH ANTIGEN HOMOLOG-RELATED"/>
    <property type="match status" value="1"/>
</dbReference>
<dbReference type="InterPro" id="IPR051791">
    <property type="entry name" value="Pra-immunoreactive"/>
</dbReference>
<evidence type="ECO:0000259" key="7">
    <source>
        <dbReference type="Pfam" id="PF06271"/>
    </source>
</evidence>
<dbReference type="STRING" id="658445.H744_2c3299"/>
<feature type="transmembrane region" description="Helical" evidence="6">
    <location>
        <begin position="80"/>
        <end position="99"/>
    </location>
</feature>
<evidence type="ECO:0000256" key="6">
    <source>
        <dbReference type="SAM" id="Phobius"/>
    </source>
</evidence>
<keyword evidence="4 6" id="KW-1133">Transmembrane helix</keyword>
<keyword evidence="9" id="KW-1185">Reference proteome</keyword>
<dbReference type="EMBL" id="CP005974">
    <property type="protein sequence ID" value="AJR09931.1"/>
    <property type="molecule type" value="Genomic_DNA"/>
</dbReference>
<sequence length="168" mass="18469">MDIPVKKKKQPDVDTTKQYPSLFRRLAAWLYDSLVIAAVLMLAGGVAIGLMALLVSIGLVDISGYDDVSAYMTMHPVIGTLYTGYLAMVIVGFFTYFWCQAGQTLGMRAWKLRIQNKDGSNIRPTQAMIRMATSAFGLGNLLAPFSKTKQSFQDAMADCEMVVLPKAN</sequence>
<proteinExistence type="predicted"/>
<protein>
    <recommendedName>
        <fullName evidence="7">RDD domain-containing protein</fullName>
    </recommendedName>
</protein>